<organism evidence="6 7">
    <name type="scientific">Hydra vulgaris</name>
    <name type="common">Hydra</name>
    <name type="synonym">Hydra attenuata</name>
    <dbReference type="NCBI Taxonomy" id="6087"/>
    <lineage>
        <taxon>Eukaryota</taxon>
        <taxon>Metazoa</taxon>
        <taxon>Cnidaria</taxon>
        <taxon>Hydrozoa</taxon>
        <taxon>Hydroidolina</taxon>
        <taxon>Anthoathecata</taxon>
        <taxon>Aplanulata</taxon>
        <taxon>Hydridae</taxon>
        <taxon>Hydra</taxon>
    </lineage>
</organism>
<dbReference type="Proteomes" id="UP001652625">
    <property type="component" value="Chromosome 12"/>
</dbReference>
<dbReference type="PROSITE" id="PS51421">
    <property type="entry name" value="RAS"/>
    <property type="match status" value="1"/>
</dbReference>
<dbReference type="PROSITE" id="PS51419">
    <property type="entry name" value="RAB"/>
    <property type="match status" value="1"/>
</dbReference>
<evidence type="ECO:0000256" key="1">
    <source>
        <dbReference type="ARBA" id="ARBA00008344"/>
    </source>
</evidence>
<dbReference type="SMART" id="SM00175">
    <property type="entry name" value="RAB"/>
    <property type="match status" value="1"/>
</dbReference>
<dbReference type="SUPFAM" id="SSF52540">
    <property type="entry name" value="P-loop containing nucleoside triphosphate hydrolases"/>
    <property type="match status" value="1"/>
</dbReference>
<dbReference type="GeneID" id="100203437"/>
<keyword evidence="3" id="KW-0378">Hydrolase</keyword>
<evidence type="ECO:0000256" key="4">
    <source>
        <dbReference type="ARBA" id="ARBA00048098"/>
    </source>
</evidence>
<reference evidence="7" key="1">
    <citation type="submission" date="2025-08" db="UniProtKB">
        <authorList>
            <consortium name="RefSeq"/>
        </authorList>
    </citation>
    <scope>IDENTIFICATION</scope>
</reference>
<proteinExistence type="inferred from homology"/>
<evidence type="ECO:0000313" key="7">
    <source>
        <dbReference type="RefSeq" id="XP_065670077.1"/>
    </source>
</evidence>
<evidence type="ECO:0000256" key="3">
    <source>
        <dbReference type="ARBA" id="ARBA00022801"/>
    </source>
</evidence>
<comment type="similarity">
    <text evidence="1">Belongs to the small GTPase superfamily. Ras family.</text>
</comment>
<sequence length="485" mass="54699">MEKMSKEEIVSKIVSEPVVRFAIVGAPKVGKSAISVRFLTRRYISEYQPGVENNYVREIFFGDDHITYELKDTAHEVDVLSHISWATCIAVVYSIDDRLSFMLAEDILKLIDSHLSKDCNEGKNMLCYALISNKNDLDHLRVVTSDEGKSLAKLYHAGFWEMSAADNYESTYGPIRAMIVEAFFSTTNKPINPVPQNINKTRNVDDFKNNSKSVLNQQNKKISQDNSNTYLKKSRKSSKTDGFKKNSLGYLLLENFAMNDLAFAMANGPDSQDGPKTDDPKEIEKSKKERFRSSIKRERLAKPIRKLGVNQNVFENRDNEKDQLISDTDSLDSNSSKLILNNNITETNLTKDAKANQENIPDSVQKTNSQTISPSISTVILKTNSIAIPQTKSTSAQQTNTIPLSQTNSAPVSQINLPFVTQTNMKNIYNKRYSAMSMNNDNSPLANWNALMFGPEYDLCRIFKGRSEKKSTRMKISAIFKQANL</sequence>
<evidence type="ECO:0000313" key="6">
    <source>
        <dbReference type="Proteomes" id="UP001652625"/>
    </source>
</evidence>
<dbReference type="SMART" id="SM00173">
    <property type="entry name" value="RAS"/>
    <property type="match status" value="1"/>
</dbReference>
<dbReference type="RefSeq" id="XP_065670077.1">
    <property type="nucleotide sequence ID" value="XM_065814005.1"/>
</dbReference>
<evidence type="ECO:0000256" key="5">
    <source>
        <dbReference type="SAM" id="MobiDB-lite"/>
    </source>
</evidence>
<dbReference type="PANTHER" id="PTHR45704">
    <property type="entry name" value="RAS-LIKE FAMILY MEMBER 11"/>
    <property type="match status" value="1"/>
</dbReference>
<dbReference type="Pfam" id="PF00071">
    <property type="entry name" value="Ras"/>
    <property type="match status" value="1"/>
</dbReference>
<comment type="catalytic activity">
    <reaction evidence="4">
        <text>GTP + H2O = GDP + phosphate + H(+)</text>
        <dbReference type="Rhea" id="RHEA:19669"/>
        <dbReference type="ChEBI" id="CHEBI:15377"/>
        <dbReference type="ChEBI" id="CHEBI:15378"/>
        <dbReference type="ChEBI" id="CHEBI:37565"/>
        <dbReference type="ChEBI" id="CHEBI:43474"/>
        <dbReference type="ChEBI" id="CHEBI:58189"/>
        <dbReference type="EC" id="3.6.5.2"/>
    </reaction>
</comment>
<accession>A0ABM4D6Y6</accession>
<dbReference type="PRINTS" id="PR00449">
    <property type="entry name" value="RASTRNSFRMNG"/>
</dbReference>
<protein>
    <recommendedName>
        <fullName evidence="2">small monomeric GTPase</fullName>
        <ecNumber evidence="2">3.6.5.2</ecNumber>
    </recommendedName>
</protein>
<feature type="compositionally biased region" description="Polar residues" evidence="5">
    <location>
        <begin position="214"/>
        <end position="231"/>
    </location>
</feature>
<feature type="region of interest" description="Disordered" evidence="5">
    <location>
        <begin position="214"/>
        <end position="241"/>
    </location>
</feature>
<gene>
    <name evidence="7" type="primary">LOC100203437</name>
</gene>
<dbReference type="InterPro" id="IPR051065">
    <property type="entry name" value="Ras-related_GTPase"/>
</dbReference>
<dbReference type="InterPro" id="IPR027417">
    <property type="entry name" value="P-loop_NTPase"/>
</dbReference>
<dbReference type="Gene3D" id="3.40.50.300">
    <property type="entry name" value="P-loop containing nucleotide triphosphate hydrolases"/>
    <property type="match status" value="1"/>
</dbReference>
<keyword evidence="6" id="KW-1185">Reference proteome</keyword>
<evidence type="ECO:0000256" key="2">
    <source>
        <dbReference type="ARBA" id="ARBA00011984"/>
    </source>
</evidence>
<feature type="compositionally biased region" description="Basic and acidic residues" evidence="5">
    <location>
        <begin position="273"/>
        <end position="297"/>
    </location>
</feature>
<dbReference type="InterPro" id="IPR001806">
    <property type="entry name" value="Small_GTPase"/>
</dbReference>
<name>A0ABM4D6Y6_HYDVU</name>
<feature type="region of interest" description="Disordered" evidence="5">
    <location>
        <begin position="266"/>
        <end position="297"/>
    </location>
</feature>
<dbReference type="EC" id="3.6.5.2" evidence="2"/>